<dbReference type="RefSeq" id="WP_205458257.1">
    <property type="nucleotide sequence ID" value="NZ_JAFHKK010000004.1"/>
</dbReference>
<feature type="domain" description="EAL" evidence="1">
    <location>
        <begin position="107"/>
        <end position="354"/>
    </location>
</feature>
<dbReference type="InterPro" id="IPR050706">
    <property type="entry name" value="Cyclic-di-GMP_PDE-like"/>
</dbReference>
<name>A0ABS2WQ75_9BACT</name>
<dbReference type="Pfam" id="PF00563">
    <property type="entry name" value="EAL"/>
    <property type="match status" value="1"/>
</dbReference>
<comment type="caution">
    <text evidence="2">The sequence shown here is derived from an EMBL/GenBank/DDBJ whole genome shotgun (WGS) entry which is preliminary data.</text>
</comment>
<sequence length="354" mass="40631">MSCSKCNEIFCLDETPANIFWLCESEELSSKIESFLNALGYPSHFQNGALHVKVENPKDFFETHTKALDEAFNTLAKQAIMVYINAPDEPFSYRSVFLAKPLERYVNLIQDSEFFDIINTESLTSHFQPIVRANSHTIYGYEALIRGVKSDGSLLYPDMLFHKSKRNDLDFKLDRLCRESALKTAAVKKIRQHVFINFLPTAIYDPAFCLKSTIKWANQLEFDPSKIVFEVVETELVADQEHLKTILKFYRGQGYKIALDDVGEGHSNLNMLIELKPDIIKIDRKIIQNIHTDSFKQSVYKALATVAKDHGIKILAEGVETREELDTVQDIGTDYIQGYYFSKPQAEPIRKLYM</sequence>
<dbReference type="Proteomes" id="UP000703590">
    <property type="component" value="Unassembled WGS sequence"/>
</dbReference>
<dbReference type="InterPro" id="IPR001633">
    <property type="entry name" value="EAL_dom"/>
</dbReference>
<evidence type="ECO:0000259" key="1">
    <source>
        <dbReference type="PROSITE" id="PS50883"/>
    </source>
</evidence>
<dbReference type="CDD" id="cd01948">
    <property type="entry name" value="EAL"/>
    <property type="match status" value="1"/>
</dbReference>
<dbReference type="SMART" id="SM00052">
    <property type="entry name" value="EAL"/>
    <property type="match status" value="1"/>
</dbReference>
<gene>
    <name evidence="2" type="ORF">JWV37_03310</name>
</gene>
<evidence type="ECO:0000313" key="2">
    <source>
        <dbReference type="EMBL" id="MBN2963799.1"/>
    </source>
</evidence>
<evidence type="ECO:0000313" key="3">
    <source>
        <dbReference type="Proteomes" id="UP000703590"/>
    </source>
</evidence>
<dbReference type="SUPFAM" id="SSF141868">
    <property type="entry name" value="EAL domain-like"/>
    <property type="match status" value="1"/>
</dbReference>
<proteinExistence type="predicted"/>
<dbReference type="EMBL" id="JAFHKK010000004">
    <property type="protein sequence ID" value="MBN2963799.1"/>
    <property type="molecule type" value="Genomic_DNA"/>
</dbReference>
<dbReference type="PANTHER" id="PTHR33121:SF70">
    <property type="entry name" value="SIGNALING PROTEIN YKOW"/>
    <property type="match status" value="1"/>
</dbReference>
<protein>
    <submittedName>
        <fullName evidence="2">EAL domain-containing protein</fullName>
    </submittedName>
</protein>
<reference evidence="2" key="1">
    <citation type="submission" date="2021-02" db="EMBL/GenBank/DDBJ databases">
        <title>Sulfurospirillum tamanensis sp. nov.</title>
        <authorList>
            <person name="Frolova A."/>
            <person name="Merkel A."/>
            <person name="Slobodkin A."/>
        </authorList>
    </citation>
    <scope>NUCLEOTIDE SEQUENCE</scope>
    <source>
        <strain evidence="2">T05b</strain>
    </source>
</reference>
<reference evidence="2" key="2">
    <citation type="submission" date="2021-02" db="EMBL/GenBank/DDBJ databases">
        <authorList>
            <person name="Merkel A.Y."/>
        </authorList>
    </citation>
    <scope>NUCLEOTIDE SEQUENCE</scope>
    <source>
        <strain evidence="2">T05b</strain>
    </source>
</reference>
<dbReference type="PANTHER" id="PTHR33121">
    <property type="entry name" value="CYCLIC DI-GMP PHOSPHODIESTERASE PDEF"/>
    <property type="match status" value="1"/>
</dbReference>
<dbReference type="Gene3D" id="3.20.20.450">
    <property type="entry name" value="EAL domain"/>
    <property type="match status" value="1"/>
</dbReference>
<dbReference type="InterPro" id="IPR035919">
    <property type="entry name" value="EAL_sf"/>
</dbReference>
<accession>A0ABS2WQ75</accession>
<organism evidence="2 3">
    <name type="scientific">Sulfurospirillum tamanense</name>
    <dbReference type="NCBI Taxonomy" id="2813362"/>
    <lineage>
        <taxon>Bacteria</taxon>
        <taxon>Pseudomonadati</taxon>
        <taxon>Campylobacterota</taxon>
        <taxon>Epsilonproteobacteria</taxon>
        <taxon>Campylobacterales</taxon>
        <taxon>Sulfurospirillaceae</taxon>
        <taxon>Sulfurospirillum</taxon>
    </lineage>
</organism>
<dbReference type="PROSITE" id="PS50883">
    <property type="entry name" value="EAL"/>
    <property type="match status" value="1"/>
</dbReference>
<keyword evidence="3" id="KW-1185">Reference proteome</keyword>